<dbReference type="PANTHER" id="PTHR43888">
    <property type="entry name" value="DNAJ-LIKE-2, ISOFORM A-RELATED"/>
    <property type="match status" value="1"/>
</dbReference>
<evidence type="ECO:0000259" key="7">
    <source>
        <dbReference type="PROSITE" id="PS50076"/>
    </source>
</evidence>
<dbReference type="FunFam" id="2.60.260.20:FF:000003">
    <property type="entry name" value="DnaJ subfamily A member 2"/>
    <property type="match status" value="1"/>
</dbReference>
<dbReference type="InterPro" id="IPR036869">
    <property type="entry name" value="J_dom_sf"/>
</dbReference>
<dbReference type="FunFam" id="2.10.230.10:FF:000001">
    <property type="entry name" value="DnaJ subfamily A member 2"/>
    <property type="match status" value="1"/>
</dbReference>
<dbReference type="Gene3D" id="2.10.230.10">
    <property type="entry name" value="Heat shock protein DnaJ, cysteine-rich domain"/>
    <property type="match status" value="1"/>
</dbReference>
<dbReference type="Gene3D" id="2.60.260.20">
    <property type="entry name" value="Urease metallochaperone UreE, N-terminal domain"/>
    <property type="match status" value="2"/>
</dbReference>
<keyword evidence="10" id="KW-1185">Reference proteome</keyword>
<dbReference type="GO" id="GO:0006457">
    <property type="term" value="P:protein folding"/>
    <property type="evidence" value="ECO:0007669"/>
    <property type="project" value="InterPro"/>
</dbReference>
<keyword evidence="2" id="KW-0677">Repeat</keyword>
<keyword evidence="3 5" id="KW-0863">Zinc-finger</keyword>
<feature type="domain" description="CR-type" evidence="8">
    <location>
        <begin position="130"/>
        <end position="213"/>
    </location>
</feature>
<dbReference type="Pfam" id="PF01556">
    <property type="entry name" value="DnaJ_C"/>
    <property type="match status" value="1"/>
</dbReference>
<dbReference type="FunFam" id="2.60.260.20:FF:000068">
    <property type="entry name" value="Chaperone protein dnaJ 3"/>
    <property type="match status" value="1"/>
</dbReference>
<dbReference type="GO" id="GO:0008270">
    <property type="term" value="F:zinc ion binding"/>
    <property type="evidence" value="ECO:0007669"/>
    <property type="project" value="UniProtKB-KW"/>
</dbReference>
<organism evidence="9 10">
    <name type="scientific">Rhizophlyctis rosea</name>
    <dbReference type="NCBI Taxonomy" id="64517"/>
    <lineage>
        <taxon>Eukaryota</taxon>
        <taxon>Fungi</taxon>
        <taxon>Fungi incertae sedis</taxon>
        <taxon>Chytridiomycota</taxon>
        <taxon>Chytridiomycota incertae sedis</taxon>
        <taxon>Chytridiomycetes</taxon>
        <taxon>Rhizophlyctidales</taxon>
        <taxon>Rhizophlyctidaceae</taxon>
        <taxon>Rhizophlyctis</taxon>
    </lineage>
</organism>
<dbReference type="HAMAP" id="MF_01152">
    <property type="entry name" value="DnaJ"/>
    <property type="match status" value="1"/>
</dbReference>
<proteinExistence type="inferred from homology"/>
<evidence type="ECO:0000256" key="4">
    <source>
        <dbReference type="ARBA" id="ARBA00022833"/>
    </source>
</evidence>
<dbReference type="Pfam" id="PF00226">
    <property type="entry name" value="DnaJ"/>
    <property type="match status" value="1"/>
</dbReference>
<protein>
    <submittedName>
        <fullName evidence="9">Type I HSP40 co-chaperone</fullName>
    </submittedName>
</protein>
<dbReference type="InterPro" id="IPR002939">
    <property type="entry name" value="DnaJ_C"/>
</dbReference>
<sequence length="411" mass="45275">MVKDTKYYDLLEVSPGASESELKKAYRKLALKYHPDKNPDAGDRFKDISHAYEVLSDSQKREIYDKYGEEGLSGEGGPGMSPEDLFSHLFGGGMGGGFFGGGGRSRPSGPRKGKDMTHALKVSLDDLYKGKVSKLALQKQVVCKTCQGKGGKEGAVKQCTGCNGRGIKIIMRQIGPMIQQMQQTCPDCNGEGEIIRDKDRCKGCSGQKVISERKILEVHIDKGMQDGQKITFSGEGDAAPNVTPGDVVIVIDEKPHPRFKRKGEDLWYEAKIDLLTALAGGQFAIEHLDNRVLLVTILPGEVIKTGDIKTIRNEGMPIYRRPFDKGNLYIKFDITFPAPNWTDNAKLALLEQVLPPRDTPQLPPNPEHIEEVMLSDVDPVQEQRSRGYSNGHGHDEDDDEGHGPSVQCAQQ</sequence>
<dbReference type="CDD" id="cd10719">
    <property type="entry name" value="DnaJ_zf"/>
    <property type="match status" value="1"/>
</dbReference>
<feature type="zinc finger region" description="CR-type" evidence="5">
    <location>
        <begin position="130"/>
        <end position="213"/>
    </location>
</feature>
<reference evidence="9" key="1">
    <citation type="submission" date="2020-05" db="EMBL/GenBank/DDBJ databases">
        <title>Phylogenomic resolution of chytrid fungi.</title>
        <authorList>
            <person name="Stajich J.E."/>
            <person name="Amses K."/>
            <person name="Simmons R."/>
            <person name="Seto K."/>
            <person name="Myers J."/>
            <person name="Bonds A."/>
            <person name="Quandt C.A."/>
            <person name="Barry K."/>
            <person name="Liu P."/>
            <person name="Grigoriev I."/>
            <person name="Longcore J.E."/>
            <person name="James T.Y."/>
        </authorList>
    </citation>
    <scope>NUCLEOTIDE SEQUENCE</scope>
    <source>
        <strain evidence="9">JEL0318</strain>
    </source>
</reference>
<dbReference type="InterPro" id="IPR012724">
    <property type="entry name" value="DnaJ"/>
</dbReference>
<evidence type="ECO:0000256" key="3">
    <source>
        <dbReference type="ARBA" id="ARBA00022771"/>
    </source>
</evidence>
<dbReference type="CDD" id="cd06257">
    <property type="entry name" value="DnaJ"/>
    <property type="match status" value="1"/>
</dbReference>
<evidence type="ECO:0000256" key="1">
    <source>
        <dbReference type="ARBA" id="ARBA00022723"/>
    </source>
</evidence>
<dbReference type="Pfam" id="PF00684">
    <property type="entry name" value="DnaJ_CXXCXGXG"/>
    <property type="match status" value="1"/>
</dbReference>
<evidence type="ECO:0000256" key="2">
    <source>
        <dbReference type="ARBA" id="ARBA00022737"/>
    </source>
</evidence>
<dbReference type="GO" id="GO:0030544">
    <property type="term" value="F:Hsp70 protein binding"/>
    <property type="evidence" value="ECO:0007669"/>
    <property type="project" value="InterPro"/>
</dbReference>
<dbReference type="EMBL" id="JADGJD010001927">
    <property type="protein sequence ID" value="KAJ3036531.1"/>
    <property type="molecule type" value="Genomic_DNA"/>
</dbReference>
<gene>
    <name evidence="9" type="primary">YDJ1</name>
    <name evidence="9" type="ORF">HK097_003811</name>
</gene>
<dbReference type="InterPro" id="IPR036410">
    <property type="entry name" value="HSP_DnaJ_Cys-rich_dom_sf"/>
</dbReference>
<dbReference type="CDD" id="cd10747">
    <property type="entry name" value="DnaJ_C"/>
    <property type="match status" value="1"/>
</dbReference>
<dbReference type="InterPro" id="IPR018253">
    <property type="entry name" value="DnaJ_domain_CS"/>
</dbReference>
<dbReference type="InterPro" id="IPR001623">
    <property type="entry name" value="DnaJ_domain"/>
</dbReference>
<accession>A0AAD5WXR1</accession>
<dbReference type="PROSITE" id="PS00636">
    <property type="entry name" value="DNAJ_1"/>
    <property type="match status" value="1"/>
</dbReference>
<evidence type="ECO:0000256" key="5">
    <source>
        <dbReference type="PROSITE-ProRule" id="PRU00546"/>
    </source>
</evidence>
<dbReference type="GO" id="GO:0009408">
    <property type="term" value="P:response to heat"/>
    <property type="evidence" value="ECO:0007669"/>
    <property type="project" value="InterPro"/>
</dbReference>
<dbReference type="GO" id="GO:0005524">
    <property type="term" value="F:ATP binding"/>
    <property type="evidence" value="ECO:0007669"/>
    <property type="project" value="InterPro"/>
</dbReference>
<dbReference type="InterPro" id="IPR008971">
    <property type="entry name" value="HSP40/DnaJ_pept-bd"/>
</dbReference>
<dbReference type="SUPFAM" id="SSF57938">
    <property type="entry name" value="DnaJ/Hsp40 cysteine-rich domain"/>
    <property type="match status" value="1"/>
</dbReference>
<dbReference type="Gene3D" id="1.10.287.110">
    <property type="entry name" value="DnaJ domain"/>
    <property type="match status" value="1"/>
</dbReference>
<dbReference type="PROSITE" id="PS51188">
    <property type="entry name" value="ZF_CR"/>
    <property type="match status" value="1"/>
</dbReference>
<feature type="domain" description="J" evidence="7">
    <location>
        <begin position="6"/>
        <end position="68"/>
    </location>
</feature>
<dbReference type="Proteomes" id="UP001212841">
    <property type="component" value="Unassembled WGS sequence"/>
</dbReference>
<keyword evidence="1 5" id="KW-0479">Metal-binding</keyword>
<keyword evidence="4 5" id="KW-0862">Zinc</keyword>
<comment type="caution">
    <text evidence="9">The sequence shown here is derived from an EMBL/GenBank/DDBJ whole genome shotgun (WGS) entry which is preliminary data.</text>
</comment>
<dbReference type="PRINTS" id="PR00625">
    <property type="entry name" value="JDOMAIN"/>
</dbReference>
<dbReference type="GO" id="GO:0051082">
    <property type="term" value="F:unfolded protein binding"/>
    <property type="evidence" value="ECO:0007669"/>
    <property type="project" value="InterPro"/>
</dbReference>
<dbReference type="AlphaFoldDB" id="A0AAD5WXR1"/>
<name>A0AAD5WXR1_9FUNG</name>
<feature type="compositionally biased region" description="Pro residues" evidence="6">
    <location>
        <begin position="357"/>
        <end position="366"/>
    </location>
</feature>
<feature type="region of interest" description="Disordered" evidence="6">
    <location>
        <begin position="356"/>
        <end position="411"/>
    </location>
</feature>
<evidence type="ECO:0000313" key="10">
    <source>
        <dbReference type="Proteomes" id="UP001212841"/>
    </source>
</evidence>
<dbReference type="SUPFAM" id="SSF49493">
    <property type="entry name" value="HSP40/DnaJ peptide-binding domain"/>
    <property type="match status" value="2"/>
</dbReference>
<dbReference type="InterPro" id="IPR001305">
    <property type="entry name" value="HSP_DnaJ_Cys-rich_dom"/>
</dbReference>
<evidence type="ECO:0000259" key="8">
    <source>
        <dbReference type="PROSITE" id="PS51188"/>
    </source>
</evidence>
<dbReference type="SUPFAM" id="SSF46565">
    <property type="entry name" value="Chaperone J-domain"/>
    <property type="match status" value="1"/>
</dbReference>
<dbReference type="FunFam" id="1.10.287.110:FF:000048">
    <property type="entry name" value="DnaJ family protein"/>
    <property type="match status" value="1"/>
</dbReference>
<dbReference type="SMART" id="SM00271">
    <property type="entry name" value="DnaJ"/>
    <property type="match status" value="1"/>
</dbReference>
<evidence type="ECO:0000313" key="9">
    <source>
        <dbReference type="EMBL" id="KAJ3036531.1"/>
    </source>
</evidence>
<evidence type="ECO:0000256" key="6">
    <source>
        <dbReference type="SAM" id="MobiDB-lite"/>
    </source>
</evidence>
<dbReference type="PROSITE" id="PS50076">
    <property type="entry name" value="DNAJ_2"/>
    <property type="match status" value="1"/>
</dbReference>
<dbReference type="InterPro" id="IPR044713">
    <property type="entry name" value="DNJA1/2-like"/>
</dbReference>